<feature type="signal peptide" evidence="1">
    <location>
        <begin position="1"/>
        <end position="24"/>
    </location>
</feature>
<dbReference type="AlphaFoldDB" id="A0A6H1TUK5"/>
<dbReference type="EMBL" id="CP051167">
    <property type="protein sequence ID" value="QIZ69630.1"/>
    <property type="molecule type" value="Genomic_DNA"/>
</dbReference>
<dbReference type="KEGG" id="oxy:HCG48_02725"/>
<name>A0A6H1TUK5_9CYAN</name>
<organism evidence="2 3">
    <name type="scientific">Oxynema aestuarii AP17</name>
    <dbReference type="NCBI Taxonomy" id="2064643"/>
    <lineage>
        <taxon>Bacteria</taxon>
        <taxon>Bacillati</taxon>
        <taxon>Cyanobacteriota</taxon>
        <taxon>Cyanophyceae</taxon>
        <taxon>Oscillatoriophycideae</taxon>
        <taxon>Oscillatoriales</taxon>
        <taxon>Oscillatoriaceae</taxon>
        <taxon>Oxynema</taxon>
        <taxon>Oxynema aestuarii</taxon>
    </lineage>
</organism>
<protein>
    <recommendedName>
        <fullName evidence="4">Circadian oscillating protein COP23</fullName>
    </recommendedName>
</protein>
<evidence type="ECO:0000313" key="3">
    <source>
        <dbReference type="Proteomes" id="UP000500857"/>
    </source>
</evidence>
<accession>A0A6H1TUK5</accession>
<keyword evidence="3" id="KW-1185">Reference proteome</keyword>
<reference evidence="2 3" key="1">
    <citation type="submission" date="2020-04" db="EMBL/GenBank/DDBJ databases">
        <authorList>
            <person name="Basu S."/>
            <person name="Maruthanayagam V."/>
            <person name="Chakraborty S."/>
            <person name="Pramanik A."/>
            <person name="Mukherjee J."/>
            <person name="Brink B."/>
        </authorList>
    </citation>
    <scope>NUCLEOTIDE SEQUENCE [LARGE SCALE GENOMIC DNA]</scope>
    <source>
        <strain evidence="2 3">AP17</strain>
    </source>
</reference>
<evidence type="ECO:0008006" key="4">
    <source>
        <dbReference type="Google" id="ProtNLM"/>
    </source>
</evidence>
<evidence type="ECO:0000313" key="2">
    <source>
        <dbReference type="EMBL" id="QIZ69630.1"/>
    </source>
</evidence>
<evidence type="ECO:0000256" key="1">
    <source>
        <dbReference type="SAM" id="SignalP"/>
    </source>
</evidence>
<dbReference type="Pfam" id="PF14218">
    <property type="entry name" value="COP23"/>
    <property type="match status" value="1"/>
</dbReference>
<dbReference type="Proteomes" id="UP000500857">
    <property type="component" value="Chromosome"/>
</dbReference>
<sequence>MKAKQLLRLIAISVAALQIPLLSAQKTVAQSADALSSFQCRVADDYHVTLAVKHNGSLSDPLIVWTTDEFSNAGYTPERRCSEVTERLNSLLQENGGTLSGLYMTAGIVNGHPVLCAVNNTRSGCNTTNVLFTLKRENRSNPGRVLETLLNYNATGSGSPIQESGGQPYVNLERLVQQLF</sequence>
<dbReference type="RefSeq" id="WP_168567787.1">
    <property type="nucleotide sequence ID" value="NZ_CP051167.1"/>
</dbReference>
<keyword evidence="1" id="KW-0732">Signal</keyword>
<gene>
    <name evidence="2" type="ORF">HCG48_02725</name>
</gene>
<proteinExistence type="predicted"/>
<dbReference type="InterPro" id="IPR025478">
    <property type="entry name" value="COP23"/>
</dbReference>
<feature type="chain" id="PRO_5026264109" description="Circadian oscillating protein COP23" evidence="1">
    <location>
        <begin position="25"/>
        <end position="180"/>
    </location>
</feature>